<dbReference type="Gene3D" id="2.60.120.590">
    <property type="entry name" value="Alpha-ketoglutarate-dependent dioxygenase AlkB-like"/>
    <property type="match status" value="1"/>
</dbReference>
<organism evidence="2 3">
    <name type="scientific">Motilibacter deserti</name>
    <dbReference type="NCBI Taxonomy" id="2714956"/>
    <lineage>
        <taxon>Bacteria</taxon>
        <taxon>Bacillati</taxon>
        <taxon>Actinomycetota</taxon>
        <taxon>Actinomycetes</taxon>
        <taxon>Motilibacterales</taxon>
        <taxon>Motilibacteraceae</taxon>
        <taxon>Motilibacter</taxon>
    </lineage>
</organism>
<evidence type="ECO:0000259" key="1">
    <source>
        <dbReference type="PROSITE" id="PS51471"/>
    </source>
</evidence>
<keyword evidence="3" id="KW-1185">Reference proteome</keyword>
<gene>
    <name evidence="2" type="ORF">G9H71_10115</name>
</gene>
<feature type="domain" description="Fe2OG dioxygenase" evidence="1">
    <location>
        <begin position="116"/>
        <end position="213"/>
    </location>
</feature>
<protein>
    <submittedName>
        <fullName evidence="2">Alpha-ketoglutarate-dependent dioxygenase AlkB</fullName>
    </submittedName>
</protein>
<proteinExistence type="predicted"/>
<name>A0ABX0GVG4_9ACTN</name>
<dbReference type="RefSeq" id="WP_166281358.1">
    <property type="nucleotide sequence ID" value="NZ_JAANNP010000004.1"/>
</dbReference>
<dbReference type="PANTHER" id="PTHR31212:SF4">
    <property type="entry name" value="ALPHA-KETOGLUTARATE-DEPENDENT DIOXYGENASE ALKB HOMOLOG 3"/>
    <property type="match status" value="1"/>
</dbReference>
<accession>A0ABX0GVG4</accession>
<dbReference type="Proteomes" id="UP000800981">
    <property type="component" value="Unassembled WGS sequence"/>
</dbReference>
<dbReference type="SUPFAM" id="SSF51197">
    <property type="entry name" value="Clavaminate synthase-like"/>
    <property type="match status" value="1"/>
</dbReference>
<sequence>MASVPEASPLAYQGSLFDGGPSAPDESFTGLRRIDLDDRSWVDYCPGWLRGSDELFAELVGTGRFAQRTVHVYDNTVLEPRLTAGWSTAVDDEGADAVPAALRAVSKSLSARYGVVFDRVWVNLYRDGRDSVAWHGDRNKNTHRNPLVVTVSIGARRRFLLRPRGGKTALELRPGAGDLVVMGGACQHEWEHTVPKEARAPGPRMSITLRHTAHLDAPGVATEPLPTYWAPPPTAD</sequence>
<dbReference type="GO" id="GO:0051213">
    <property type="term" value="F:dioxygenase activity"/>
    <property type="evidence" value="ECO:0007669"/>
    <property type="project" value="UniProtKB-KW"/>
</dbReference>
<comment type="caution">
    <text evidence="2">The sequence shown here is derived from an EMBL/GenBank/DDBJ whole genome shotgun (WGS) entry which is preliminary data.</text>
</comment>
<reference evidence="2 3" key="1">
    <citation type="submission" date="2020-03" db="EMBL/GenBank/DDBJ databases">
        <title>Two novel Motilibacter sp.</title>
        <authorList>
            <person name="Liu S."/>
        </authorList>
    </citation>
    <scope>NUCLEOTIDE SEQUENCE [LARGE SCALE GENOMIC DNA]</scope>
    <source>
        <strain evidence="2 3">E257</strain>
    </source>
</reference>
<dbReference type="InterPro" id="IPR027450">
    <property type="entry name" value="AlkB-like"/>
</dbReference>
<dbReference type="InterPro" id="IPR005123">
    <property type="entry name" value="Oxoglu/Fe-dep_dioxygenase_dom"/>
</dbReference>
<keyword evidence="2" id="KW-0223">Dioxygenase</keyword>
<dbReference type="Pfam" id="PF13532">
    <property type="entry name" value="2OG-FeII_Oxy_2"/>
    <property type="match status" value="1"/>
</dbReference>
<dbReference type="InterPro" id="IPR037151">
    <property type="entry name" value="AlkB-like_sf"/>
</dbReference>
<dbReference type="PROSITE" id="PS51471">
    <property type="entry name" value="FE2OG_OXY"/>
    <property type="match status" value="1"/>
</dbReference>
<evidence type="ECO:0000313" key="2">
    <source>
        <dbReference type="EMBL" id="NHC14136.1"/>
    </source>
</evidence>
<dbReference type="PANTHER" id="PTHR31212">
    <property type="entry name" value="ALPHA-KETOGLUTARATE-DEPENDENT DIOXYGENASE ALKB HOMOLOG 3"/>
    <property type="match status" value="1"/>
</dbReference>
<dbReference type="InterPro" id="IPR032854">
    <property type="entry name" value="ALKBH3"/>
</dbReference>
<evidence type="ECO:0000313" key="3">
    <source>
        <dbReference type="Proteomes" id="UP000800981"/>
    </source>
</evidence>
<keyword evidence="2" id="KW-0560">Oxidoreductase</keyword>
<dbReference type="EMBL" id="JAANNP010000004">
    <property type="protein sequence ID" value="NHC14136.1"/>
    <property type="molecule type" value="Genomic_DNA"/>
</dbReference>